<proteinExistence type="predicted"/>
<organism evidence="3 4">
    <name type="scientific">Dactylonectria estremocensis</name>
    <dbReference type="NCBI Taxonomy" id="1079267"/>
    <lineage>
        <taxon>Eukaryota</taxon>
        <taxon>Fungi</taxon>
        <taxon>Dikarya</taxon>
        <taxon>Ascomycota</taxon>
        <taxon>Pezizomycotina</taxon>
        <taxon>Sordariomycetes</taxon>
        <taxon>Hypocreomycetidae</taxon>
        <taxon>Hypocreales</taxon>
        <taxon>Nectriaceae</taxon>
        <taxon>Dactylonectria</taxon>
    </lineage>
</organism>
<comment type="caution">
    <text evidence="3">The sequence shown here is derived from an EMBL/GenBank/DDBJ whole genome shotgun (WGS) entry which is preliminary data.</text>
</comment>
<evidence type="ECO:0000259" key="2">
    <source>
        <dbReference type="PROSITE" id="PS50837"/>
    </source>
</evidence>
<dbReference type="Proteomes" id="UP000717696">
    <property type="component" value="Unassembled WGS sequence"/>
</dbReference>
<dbReference type="Pfam" id="PF24883">
    <property type="entry name" value="NPHP3_N"/>
    <property type="match status" value="1"/>
</dbReference>
<dbReference type="OrthoDB" id="194358at2759"/>
<dbReference type="Gene3D" id="3.40.50.300">
    <property type="entry name" value="P-loop containing nucleotide triphosphate hydrolases"/>
    <property type="match status" value="1"/>
</dbReference>
<dbReference type="PANTHER" id="PTHR10039">
    <property type="entry name" value="AMELOGENIN"/>
    <property type="match status" value="1"/>
</dbReference>
<protein>
    <recommendedName>
        <fullName evidence="2">NACHT domain-containing protein</fullName>
    </recommendedName>
</protein>
<dbReference type="AlphaFoldDB" id="A0A9P9DTY7"/>
<dbReference type="PANTHER" id="PTHR10039:SF16">
    <property type="entry name" value="GPI INOSITOL-DEACYLASE"/>
    <property type="match status" value="1"/>
</dbReference>
<dbReference type="SUPFAM" id="SSF52540">
    <property type="entry name" value="P-loop containing nucleoside triphosphate hydrolases"/>
    <property type="match status" value="1"/>
</dbReference>
<dbReference type="SUPFAM" id="SSF48403">
    <property type="entry name" value="Ankyrin repeat"/>
    <property type="match status" value="1"/>
</dbReference>
<sequence length="871" mass="99568">MDVAAAGIALFQLLDRVIQVSKHIIDTVKDAPNDIQLINSEIVTLQLILKQLRDSGRLDIPVLTDNNGPLRRCQTAVEELEILLPREAVFLSSGKRRKTCEITFATLAWVLKESKAKKLLAEISQQKGTILLGLSGSMVQDIRAIKDDIDKIREAMKDNLTNQTRDSVLDWLQSTNPSAKHNASFQNHEPETSHWIHQTPEWQAWLSTDPCTNFLWLHGIPGCGKTVLASYLIEQVKEFCGSHEDVEYAFYYCVQNTQDETEPFLRWVVSRLCRRSSFVPEPLIAAHNERCEPPIKDLLEFLRIILHKFNRVFIILDAVDESKTREKLLRVLRALSQFQNVQLLATSRNYYDIETTLADVSTSVSMSNPLVNQDIRLAVRSKLDHNQKLQKWRTFFPEMEDAIANGAQGMFRWAVCQLHILERLQPTTDLHEELKNLPPDLDTAYEKIFQQIPERHQRVVRKVLLWIFGHDDIIRTRFKCFTDAPIPLRVLVAGTSADLYEQQCLARNAYDSELLRDLCGCLVDVQPRIVGKYDLEQWQESKVDAENEMVEVVSCAHYTVKEYLYSERIRSSSAAYFALEYTDALLEFARSIFTQALTFTIPPRAYRWLDSAQAYAVASFGHLAKHYPDNRSLDNEPLQELVFGNKTLTDLICRFLDPSRPHYKSLTCLRNVEFGDGNYHFSYMAKETPQWELPLLSVDSSILANLVLRGMHQIAEDFIKDKDVKELCATQHKVQIFGPEWSNESEWKLRSCSGTIPIILASSLDSPRCFEWFLEYAGRDIDVTSMLVNLIRPSDFLVTEVGLNLLLELGADPNAAGYALTPLQLAAWGRNITAIEILLEHNADHQAKGMKGGEAVAFFKEDIQDLCPWTY</sequence>
<name>A0A9P9DTY7_9HYPO</name>
<dbReference type="EMBL" id="JAGMUU010000024">
    <property type="protein sequence ID" value="KAH7124994.1"/>
    <property type="molecule type" value="Genomic_DNA"/>
</dbReference>
<dbReference type="PROSITE" id="PS50837">
    <property type="entry name" value="NACHT"/>
    <property type="match status" value="1"/>
</dbReference>
<dbReference type="InterPro" id="IPR036770">
    <property type="entry name" value="Ankyrin_rpt-contain_sf"/>
</dbReference>
<evidence type="ECO:0000256" key="1">
    <source>
        <dbReference type="ARBA" id="ARBA00022737"/>
    </source>
</evidence>
<accession>A0A9P9DTY7</accession>
<dbReference type="InterPro" id="IPR027417">
    <property type="entry name" value="P-loop_NTPase"/>
</dbReference>
<feature type="domain" description="NACHT" evidence="2">
    <location>
        <begin position="213"/>
        <end position="348"/>
    </location>
</feature>
<evidence type="ECO:0000313" key="3">
    <source>
        <dbReference type="EMBL" id="KAH7124994.1"/>
    </source>
</evidence>
<keyword evidence="4" id="KW-1185">Reference proteome</keyword>
<dbReference type="InterPro" id="IPR007111">
    <property type="entry name" value="NACHT_NTPase"/>
</dbReference>
<gene>
    <name evidence="3" type="ORF">B0J13DRAFT_647093</name>
</gene>
<dbReference type="Gene3D" id="1.25.40.20">
    <property type="entry name" value="Ankyrin repeat-containing domain"/>
    <property type="match status" value="1"/>
</dbReference>
<reference evidence="3" key="1">
    <citation type="journal article" date="2021" name="Nat. Commun.">
        <title>Genetic determinants of endophytism in the Arabidopsis root mycobiome.</title>
        <authorList>
            <person name="Mesny F."/>
            <person name="Miyauchi S."/>
            <person name="Thiergart T."/>
            <person name="Pickel B."/>
            <person name="Atanasova L."/>
            <person name="Karlsson M."/>
            <person name="Huettel B."/>
            <person name="Barry K.W."/>
            <person name="Haridas S."/>
            <person name="Chen C."/>
            <person name="Bauer D."/>
            <person name="Andreopoulos W."/>
            <person name="Pangilinan J."/>
            <person name="LaButti K."/>
            <person name="Riley R."/>
            <person name="Lipzen A."/>
            <person name="Clum A."/>
            <person name="Drula E."/>
            <person name="Henrissat B."/>
            <person name="Kohler A."/>
            <person name="Grigoriev I.V."/>
            <person name="Martin F.M."/>
            <person name="Hacquard S."/>
        </authorList>
    </citation>
    <scope>NUCLEOTIDE SEQUENCE</scope>
    <source>
        <strain evidence="3">MPI-CAGE-AT-0021</strain>
    </source>
</reference>
<keyword evidence="1" id="KW-0677">Repeat</keyword>
<evidence type="ECO:0000313" key="4">
    <source>
        <dbReference type="Proteomes" id="UP000717696"/>
    </source>
</evidence>
<dbReference type="InterPro" id="IPR056884">
    <property type="entry name" value="NPHP3-like_N"/>
</dbReference>